<evidence type="ECO:0000313" key="1">
    <source>
        <dbReference type="EMBL" id="AXS67675.1"/>
    </source>
</evidence>
<proteinExistence type="predicted"/>
<dbReference type="GeneID" id="65102128"/>
<sequence>MPVTKCKQIPAYQFIQKLNSLLRNISSVEKRIDHWKRIKRITKDKRELIEIDCMLAKMDAELRSLRNDVLVLNSK</sequence>
<accession>A0A346RNM8</accession>
<dbReference type="InterPro" id="IPR009265">
    <property type="entry name" value="AcMNPV_Orf29"/>
</dbReference>
<reference evidence="1 2" key="1">
    <citation type="journal article" date="2018" name="J. Invertebr. Pathol.">
        <title>Morphological, genetic and biological characterisation of a novel alphabaculovirus isolated from Cryptophlebia peltastica (Lepidoptera: Tortricidae).</title>
        <authorList>
            <person name="Marsberg T."/>
            <person name="Jukes M.D."/>
            <person name="Krejmer-Rabalska M."/>
            <person name="Rabalski L."/>
            <person name="Knox C.M."/>
            <person name="Moore S.D."/>
            <person name="Hill M.P."/>
            <person name="Szewczyk B."/>
        </authorList>
    </citation>
    <scope>NUCLEOTIDE SEQUENCE [LARGE SCALE GENOMIC DNA]</scope>
    <source>
        <strain evidence="1">SA</strain>
    </source>
</reference>
<dbReference type="EMBL" id="MH394321">
    <property type="protein sequence ID" value="AXS67675.1"/>
    <property type="molecule type" value="Genomic_DNA"/>
</dbReference>
<evidence type="ECO:0000313" key="2">
    <source>
        <dbReference type="Proteomes" id="UP000500845"/>
    </source>
</evidence>
<organism evidence="1 2">
    <name type="scientific">Cryptophlebia peltastica nucleopolyhedrovirus</name>
    <dbReference type="NCBI Taxonomy" id="2304025"/>
    <lineage>
        <taxon>Viruses</taxon>
        <taxon>Viruses incertae sedis</taxon>
        <taxon>Naldaviricetes</taxon>
        <taxon>Lefavirales</taxon>
        <taxon>Baculoviridae</taxon>
        <taxon>Alphabaculovirus</taxon>
        <taxon>Alphabaculovirus crypeltasticae</taxon>
    </lineage>
</organism>
<dbReference type="KEGG" id="vg:65102128"/>
<dbReference type="Pfam" id="PF06034">
    <property type="entry name" value="DUF919"/>
    <property type="match status" value="1"/>
</dbReference>
<keyword evidence="2" id="KW-1185">Reference proteome</keyword>
<name>A0A346RNM8_9ABAC</name>
<protein>
    <submittedName>
        <fullName evidence="1">Adho30-like protein</fullName>
    </submittedName>
</protein>
<dbReference type="RefSeq" id="YP_010086883.1">
    <property type="nucleotide sequence ID" value="NC_055500.1"/>
</dbReference>
<dbReference type="Proteomes" id="UP000500845">
    <property type="component" value="Segment"/>
</dbReference>